<comment type="caution">
    <text evidence="1">The sequence shown here is derived from an EMBL/GenBank/DDBJ whole genome shotgun (WGS) entry which is preliminary data.</text>
</comment>
<dbReference type="Proteomes" id="UP000805193">
    <property type="component" value="Unassembled WGS sequence"/>
</dbReference>
<protein>
    <submittedName>
        <fullName evidence="1">Uncharacterized protein</fullName>
    </submittedName>
</protein>
<dbReference type="EMBL" id="JABSTQ010011173">
    <property type="protein sequence ID" value="KAG0414493.1"/>
    <property type="molecule type" value="Genomic_DNA"/>
</dbReference>
<name>A0AC60P4Y7_IXOPE</name>
<organism evidence="1 2">
    <name type="scientific">Ixodes persulcatus</name>
    <name type="common">Taiga tick</name>
    <dbReference type="NCBI Taxonomy" id="34615"/>
    <lineage>
        <taxon>Eukaryota</taxon>
        <taxon>Metazoa</taxon>
        <taxon>Ecdysozoa</taxon>
        <taxon>Arthropoda</taxon>
        <taxon>Chelicerata</taxon>
        <taxon>Arachnida</taxon>
        <taxon>Acari</taxon>
        <taxon>Parasitiformes</taxon>
        <taxon>Ixodida</taxon>
        <taxon>Ixodoidea</taxon>
        <taxon>Ixodidae</taxon>
        <taxon>Ixodinae</taxon>
        <taxon>Ixodes</taxon>
    </lineage>
</organism>
<keyword evidence="2" id="KW-1185">Reference proteome</keyword>
<evidence type="ECO:0000313" key="1">
    <source>
        <dbReference type="EMBL" id="KAG0414493.1"/>
    </source>
</evidence>
<proteinExistence type="predicted"/>
<evidence type="ECO:0000313" key="2">
    <source>
        <dbReference type="Proteomes" id="UP000805193"/>
    </source>
</evidence>
<reference evidence="1 2" key="1">
    <citation type="journal article" date="2020" name="Cell">
        <title>Large-Scale Comparative Analyses of Tick Genomes Elucidate Their Genetic Diversity and Vector Capacities.</title>
        <authorList>
            <consortium name="Tick Genome and Microbiome Consortium (TIGMIC)"/>
            <person name="Jia N."/>
            <person name="Wang J."/>
            <person name="Shi W."/>
            <person name="Du L."/>
            <person name="Sun Y."/>
            <person name="Zhan W."/>
            <person name="Jiang J.F."/>
            <person name="Wang Q."/>
            <person name="Zhang B."/>
            <person name="Ji P."/>
            <person name="Bell-Sakyi L."/>
            <person name="Cui X.M."/>
            <person name="Yuan T.T."/>
            <person name="Jiang B.G."/>
            <person name="Yang W.F."/>
            <person name="Lam T.T."/>
            <person name="Chang Q.C."/>
            <person name="Ding S.J."/>
            <person name="Wang X.J."/>
            <person name="Zhu J.G."/>
            <person name="Ruan X.D."/>
            <person name="Zhao L."/>
            <person name="Wei J.T."/>
            <person name="Ye R.Z."/>
            <person name="Que T.C."/>
            <person name="Du C.H."/>
            <person name="Zhou Y.H."/>
            <person name="Cheng J.X."/>
            <person name="Dai P.F."/>
            <person name="Guo W.B."/>
            <person name="Han X.H."/>
            <person name="Huang E.J."/>
            <person name="Li L.F."/>
            <person name="Wei W."/>
            <person name="Gao Y.C."/>
            <person name="Liu J.Z."/>
            <person name="Shao H.Z."/>
            <person name="Wang X."/>
            <person name="Wang C.C."/>
            <person name="Yang T.C."/>
            <person name="Huo Q.B."/>
            <person name="Li W."/>
            <person name="Chen H.Y."/>
            <person name="Chen S.E."/>
            <person name="Zhou L.G."/>
            <person name="Ni X.B."/>
            <person name="Tian J.H."/>
            <person name="Sheng Y."/>
            <person name="Liu T."/>
            <person name="Pan Y.S."/>
            <person name="Xia L.Y."/>
            <person name="Li J."/>
            <person name="Zhao F."/>
            <person name="Cao W.C."/>
        </authorList>
    </citation>
    <scope>NUCLEOTIDE SEQUENCE [LARGE SCALE GENOMIC DNA]</scope>
    <source>
        <strain evidence="1">Iper-2018</strain>
    </source>
</reference>
<sequence>MMATTSSKQRSKSYVFAVEAYTVPSSVRTNICDSSLGTIHGRAVCYRSQKKTGLPYDVLLAFKADTELPQQWGRPRRQGIKPMSVQDVDWRSSREGGVEMAMPVQLYDARAEKQKDEQQLQSFHALGRGLENIGNFDFASVLLAARRQSVETKLGPAPAGSPMSYQQAQLPAGFTTWMSDNIVMGAGTEIQLSPEEARDLERNTRQQRHSQRWKKARLNRLTASRFGCVITRKEWTEKGLKNLIEPKDLTRVRAVQYG</sequence>
<gene>
    <name evidence="1" type="ORF">HPB47_008336</name>
</gene>
<accession>A0AC60P4Y7</accession>